<name>A0A0L6U3V8_9FIRM</name>
<feature type="transmembrane region" description="Helical" evidence="1">
    <location>
        <begin position="200"/>
        <end position="233"/>
    </location>
</feature>
<dbReference type="RefSeq" id="WP_050738647.1">
    <property type="nucleotide sequence ID" value="NZ_LGYO01000006.1"/>
</dbReference>
<feature type="transmembrane region" description="Helical" evidence="1">
    <location>
        <begin position="245"/>
        <end position="275"/>
    </location>
</feature>
<keyword evidence="1" id="KW-0472">Membrane</keyword>
<dbReference type="EMBL" id="LGYO01000006">
    <property type="protein sequence ID" value="KNZ43203.1"/>
    <property type="molecule type" value="Genomic_DNA"/>
</dbReference>
<accession>A0A0L6U3V8</accession>
<reference evidence="3" key="1">
    <citation type="submission" date="2015-07" db="EMBL/GenBank/DDBJ databases">
        <title>Draft genome sequence of Acetobacterium bakii DSM 8293, a potential psychrophilic chemical producer through syngas fermentation.</title>
        <authorList>
            <person name="Song Y."/>
            <person name="Hwang S."/>
            <person name="Cho B.-K."/>
        </authorList>
    </citation>
    <scope>NUCLEOTIDE SEQUENCE [LARGE SCALE GENOMIC DNA]</scope>
    <source>
        <strain evidence="3">DSM 8239</strain>
    </source>
</reference>
<dbReference type="AlphaFoldDB" id="A0A0L6U3V8"/>
<protein>
    <recommendedName>
        <fullName evidence="4">DUF4190 domain-containing protein</fullName>
    </recommendedName>
</protein>
<gene>
    <name evidence="2" type="ORF">AKG39_01755</name>
</gene>
<keyword evidence="1" id="KW-1133">Transmembrane helix</keyword>
<dbReference type="PATRIC" id="fig|52689.4.peg.3054"/>
<proteinExistence type="predicted"/>
<organism evidence="2 3">
    <name type="scientific">Acetobacterium bakii</name>
    <dbReference type="NCBI Taxonomy" id="52689"/>
    <lineage>
        <taxon>Bacteria</taxon>
        <taxon>Bacillati</taxon>
        <taxon>Bacillota</taxon>
        <taxon>Clostridia</taxon>
        <taxon>Eubacteriales</taxon>
        <taxon>Eubacteriaceae</taxon>
        <taxon>Acetobacterium</taxon>
    </lineage>
</organism>
<comment type="caution">
    <text evidence="2">The sequence shown here is derived from an EMBL/GenBank/DDBJ whole genome shotgun (WGS) entry which is preliminary data.</text>
</comment>
<feature type="transmembrane region" description="Helical" evidence="1">
    <location>
        <begin position="99"/>
        <end position="118"/>
    </location>
</feature>
<feature type="transmembrane region" description="Helical" evidence="1">
    <location>
        <begin position="20"/>
        <end position="52"/>
    </location>
</feature>
<dbReference type="Proteomes" id="UP000036873">
    <property type="component" value="Unassembled WGS sequence"/>
</dbReference>
<evidence type="ECO:0000256" key="1">
    <source>
        <dbReference type="SAM" id="Phobius"/>
    </source>
</evidence>
<feature type="transmembrane region" description="Helical" evidence="1">
    <location>
        <begin position="124"/>
        <end position="147"/>
    </location>
</feature>
<evidence type="ECO:0008006" key="4">
    <source>
        <dbReference type="Google" id="ProtNLM"/>
    </source>
</evidence>
<dbReference type="STRING" id="52689.AKG39_01755"/>
<evidence type="ECO:0000313" key="3">
    <source>
        <dbReference type="Proteomes" id="UP000036873"/>
    </source>
</evidence>
<evidence type="ECO:0000313" key="2">
    <source>
        <dbReference type="EMBL" id="KNZ43203.1"/>
    </source>
</evidence>
<keyword evidence="1" id="KW-0812">Transmembrane</keyword>
<feature type="transmembrane region" description="Helical" evidence="1">
    <location>
        <begin position="154"/>
        <end position="174"/>
    </location>
</feature>
<sequence length="284" mass="31224">MNMFEPYYDGGMNYGAQSDFMYNVLPVLLSILAVVFIFALIIGIICYVFMAIGLYTMAKNRNLDHPWFAWVPIANSYLMGELINDDVSLSSLHIPYAKIFLPLVPFALALIMGVLGFIPELGMVLIVLLSLALTFYQCTALFWLFSIYNKEHRVLFLVLSIIFPFMGPIFIFVIRNRVAYDERYPENVKQDDYDSKSIMALSLGVFSIVSSFVLIGGSAFLGAVGLLFGIIAMKEKKALGQSPGMALAGLICSIVGLAITLLMLFVCIACVGIGATGVFSGIFS</sequence>
<keyword evidence="3" id="KW-1185">Reference proteome</keyword>